<dbReference type="EMBL" id="CP032627">
    <property type="protein sequence ID" value="AYG00441.1"/>
    <property type="molecule type" value="Genomic_DNA"/>
</dbReference>
<evidence type="ECO:0000313" key="3">
    <source>
        <dbReference type="Proteomes" id="UP000269374"/>
    </source>
</evidence>
<keyword evidence="1" id="KW-1133">Transmembrane helix</keyword>
<dbReference type="Proteomes" id="UP000269374">
    <property type="component" value="Chromosome"/>
</dbReference>
<sequence length="168" mass="19766">MKKDEITFPYTINYSIMTFWWSWWIFVLAIGLSLLFINRLSLLILFWLVCLLGIGYYGLLYRTVKDKSCLTLLDERLIYDIRGLFSSEQIIVFYKDIQMFNLVSSRSSVLTVQIKNLKTYQGRYFRVYKNYVIPITVLSLEKLNGCSVNLSSLELALNQKIGVFDKKH</sequence>
<name>A0A387BPJ1_9LACT</name>
<feature type="transmembrane region" description="Helical" evidence="1">
    <location>
        <begin position="12"/>
        <end position="36"/>
    </location>
</feature>
<protein>
    <submittedName>
        <fullName evidence="2">Uncharacterized protein</fullName>
    </submittedName>
</protein>
<proteinExistence type="predicted"/>
<accession>A0A387BPJ1</accession>
<feature type="transmembrane region" description="Helical" evidence="1">
    <location>
        <begin position="42"/>
        <end position="60"/>
    </location>
</feature>
<organism evidence="2 3">
    <name type="scientific">Lactococcus allomyrinae</name>
    <dbReference type="NCBI Taxonomy" id="2419773"/>
    <lineage>
        <taxon>Bacteria</taxon>
        <taxon>Bacillati</taxon>
        <taxon>Bacillota</taxon>
        <taxon>Bacilli</taxon>
        <taxon>Lactobacillales</taxon>
        <taxon>Streptococcaceae</taxon>
        <taxon>Lactococcus</taxon>
    </lineage>
</organism>
<dbReference type="AlphaFoldDB" id="A0A387BPJ1"/>
<keyword evidence="1" id="KW-0472">Membrane</keyword>
<dbReference type="OrthoDB" id="9924877at2"/>
<dbReference type="KEGG" id="lact:D7I46_04665"/>
<dbReference type="RefSeq" id="WP_120771829.1">
    <property type="nucleotide sequence ID" value="NZ_CP032627.1"/>
</dbReference>
<evidence type="ECO:0000256" key="1">
    <source>
        <dbReference type="SAM" id="Phobius"/>
    </source>
</evidence>
<keyword evidence="3" id="KW-1185">Reference proteome</keyword>
<keyword evidence="1" id="KW-0812">Transmembrane</keyword>
<evidence type="ECO:0000313" key="2">
    <source>
        <dbReference type="EMBL" id="AYG00441.1"/>
    </source>
</evidence>
<reference evidence="2 3" key="1">
    <citation type="submission" date="2018-09" db="EMBL/GenBank/DDBJ databases">
        <title>Genome sequencing of strain 1JSPR-7.</title>
        <authorList>
            <person name="Heo J."/>
            <person name="Kim S.-J."/>
            <person name="Kwon S.-W."/>
        </authorList>
    </citation>
    <scope>NUCLEOTIDE SEQUENCE [LARGE SCALE GENOMIC DNA]</scope>
    <source>
        <strain evidence="2 3">1JSPR-7</strain>
    </source>
</reference>
<gene>
    <name evidence="2" type="ORF">D7I46_04665</name>
</gene>